<evidence type="ECO:0000313" key="13">
    <source>
        <dbReference type="Ensembl" id="ENSEBUP00000021786.1"/>
    </source>
</evidence>
<keyword evidence="6" id="KW-0677">Repeat</keyword>
<dbReference type="SUPFAM" id="SSF56024">
    <property type="entry name" value="Phospholipase D/nuclease"/>
    <property type="match status" value="1"/>
</dbReference>
<dbReference type="PROSITE" id="PS50035">
    <property type="entry name" value="PLD"/>
    <property type="match status" value="1"/>
</dbReference>
<dbReference type="GO" id="GO:0032049">
    <property type="term" value="P:cardiolipin biosynthetic process"/>
    <property type="evidence" value="ECO:0007669"/>
    <property type="project" value="InterPro"/>
</dbReference>
<evidence type="ECO:0000256" key="11">
    <source>
        <dbReference type="RuleBase" id="RU365024"/>
    </source>
</evidence>
<protein>
    <recommendedName>
        <fullName evidence="11">CDP-diacylglycerol--glycerol-3-phosphate 3-phosphatidyltransferase</fullName>
        <ecNumber evidence="11">2.7.8.5</ecNumber>
    </recommendedName>
</protein>
<comment type="function">
    <text evidence="1 11">Functions in the biosynthesis of the anionic phospholipids phosphatidylglycerol and cardiolipin.</text>
</comment>
<comment type="similarity">
    <text evidence="3 11">Belongs to the CDP-alcohol phosphatidyltransferase class-II family.</text>
</comment>
<dbReference type="Gene3D" id="3.30.870.10">
    <property type="entry name" value="Endonuclease Chain A"/>
    <property type="match status" value="2"/>
</dbReference>
<evidence type="ECO:0000256" key="7">
    <source>
        <dbReference type="ARBA" id="ARBA00023098"/>
    </source>
</evidence>
<dbReference type="GO" id="GO:0008444">
    <property type="term" value="F:CDP-diacylglycerol-glycerol-3-phosphate 3-phosphatidyltransferase activity"/>
    <property type="evidence" value="ECO:0007669"/>
    <property type="project" value="UniProtKB-EC"/>
</dbReference>
<reference evidence="13" key="2">
    <citation type="submission" date="2025-09" db="UniProtKB">
        <authorList>
            <consortium name="Ensembl"/>
        </authorList>
    </citation>
    <scope>IDENTIFICATION</scope>
</reference>
<keyword evidence="4 11" id="KW-0444">Lipid biosynthesis</keyword>
<dbReference type="Proteomes" id="UP000694388">
    <property type="component" value="Unplaced"/>
</dbReference>
<evidence type="ECO:0000256" key="2">
    <source>
        <dbReference type="ARBA" id="ARBA00005042"/>
    </source>
</evidence>
<evidence type="ECO:0000256" key="3">
    <source>
        <dbReference type="ARBA" id="ARBA00010682"/>
    </source>
</evidence>
<dbReference type="GeneTree" id="ENSGT00390000002373"/>
<evidence type="ECO:0000256" key="10">
    <source>
        <dbReference type="ARBA" id="ARBA00048586"/>
    </source>
</evidence>
<dbReference type="PANTHER" id="PTHR12586:SF1">
    <property type="entry name" value="CDP-DIACYLGLYCEROL--GLYCEROL-3-PHOSPHATE 3-PHOSPHATIDYLTRANSFERASE, MITOCHONDRIAL"/>
    <property type="match status" value="1"/>
</dbReference>
<dbReference type="AlphaFoldDB" id="A0A8C4WZJ7"/>
<name>A0A8C4WZJ7_EPTBU</name>
<dbReference type="GO" id="GO:0005739">
    <property type="term" value="C:mitochondrion"/>
    <property type="evidence" value="ECO:0007669"/>
    <property type="project" value="UniProtKB-SubCell"/>
</dbReference>
<dbReference type="CDD" id="cd09137">
    <property type="entry name" value="PLDc_PGS1_euk_2"/>
    <property type="match status" value="1"/>
</dbReference>
<keyword evidence="9 11" id="KW-1208">Phospholipid metabolism</keyword>
<dbReference type="UniPathway" id="UPA00084">
    <property type="reaction ID" value="UER00503"/>
</dbReference>
<keyword evidence="5 11" id="KW-0808">Transferase</keyword>
<dbReference type="InterPro" id="IPR016270">
    <property type="entry name" value="PGS1"/>
</dbReference>
<keyword evidence="14" id="KW-1185">Reference proteome</keyword>
<evidence type="ECO:0000256" key="6">
    <source>
        <dbReference type="ARBA" id="ARBA00022737"/>
    </source>
</evidence>
<keyword evidence="11" id="KW-0067">ATP-binding</keyword>
<dbReference type="InterPro" id="IPR001736">
    <property type="entry name" value="PLipase_D/transphosphatidylase"/>
</dbReference>
<keyword evidence="11" id="KW-0547">Nucleotide-binding</keyword>
<keyword evidence="7 11" id="KW-0443">Lipid metabolism</keyword>
<feature type="domain" description="PLD phosphodiesterase" evidence="12">
    <location>
        <begin position="193"/>
        <end position="219"/>
    </location>
</feature>
<evidence type="ECO:0000256" key="8">
    <source>
        <dbReference type="ARBA" id="ARBA00023209"/>
    </source>
</evidence>
<dbReference type="Ensembl" id="ENSEBUT00000022361.1">
    <property type="protein sequence ID" value="ENSEBUP00000021786.1"/>
    <property type="gene ID" value="ENSEBUG00000013441.1"/>
</dbReference>
<evidence type="ECO:0000256" key="9">
    <source>
        <dbReference type="ARBA" id="ARBA00023264"/>
    </source>
</evidence>
<dbReference type="PANTHER" id="PTHR12586">
    <property type="entry name" value="CDP-DIACYLGLYCEROL--SERINE O-PHOSPHATIDYLTRANSFERASE"/>
    <property type="match status" value="1"/>
</dbReference>
<comment type="subcellular location">
    <subcellularLocation>
        <location evidence="11">Mitochondrion</location>
    </subcellularLocation>
</comment>
<evidence type="ECO:0000256" key="5">
    <source>
        <dbReference type="ARBA" id="ARBA00022679"/>
    </source>
</evidence>
<evidence type="ECO:0000259" key="12">
    <source>
        <dbReference type="PROSITE" id="PS50035"/>
    </source>
</evidence>
<keyword evidence="11" id="KW-0496">Mitochondrion</keyword>
<organism evidence="13 14">
    <name type="scientific">Eptatretus burgeri</name>
    <name type="common">Inshore hagfish</name>
    <dbReference type="NCBI Taxonomy" id="7764"/>
    <lineage>
        <taxon>Eukaryota</taxon>
        <taxon>Metazoa</taxon>
        <taxon>Chordata</taxon>
        <taxon>Craniata</taxon>
        <taxon>Vertebrata</taxon>
        <taxon>Cyclostomata</taxon>
        <taxon>Myxini</taxon>
        <taxon>Myxiniformes</taxon>
        <taxon>Myxinidae</taxon>
        <taxon>Eptatretinae</taxon>
        <taxon>Eptatretus</taxon>
    </lineage>
</organism>
<comment type="catalytic activity">
    <reaction evidence="10 11">
        <text>a CDP-1,2-diacyl-sn-glycerol + sn-glycerol 3-phosphate = a 1,2-diacyl-sn-glycero-3-phospho-(1'-sn-glycero-3'-phosphate) + CMP + H(+)</text>
        <dbReference type="Rhea" id="RHEA:12593"/>
        <dbReference type="ChEBI" id="CHEBI:15378"/>
        <dbReference type="ChEBI" id="CHEBI:57597"/>
        <dbReference type="ChEBI" id="CHEBI:58332"/>
        <dbReference type="ChEBI" id="CHEBI:60110"/>
        <dbReference type="ChEBI" id="CHEBI:60377"/>
        <dbReference type="EC" id="2.7.8.5"/>
    </reaction>
</comment>
<evidence type="ECO:0000256" key="4">
    <source>
        <dbReference type="ARBA" id="ARBA00022516"/>
    </source>
</evidence>
<accession>A0A8C4WZJ7</accession>
<reference evidence="13" key="1">
    <citation type="submission" date="2025-08" db="UniProtKB">
        <authorList>
            <consortium name="Ensembl"/>
        </authorList>
    </citation>
    <scope>IDENTIFICATION</scope>
</reference>
<evidence type="ECO:0000313" key="14">
    <source>
        <dbReference type="Proteomes" id="UP000694388"/>
    </source>
</evidence>
<comment type="pathway">
    <text evidence="2 11">Phospholipid metabolism; phosphatidylglycerol biosynthesis; phosphatidylglycerol from CDP-diacylglycerol: step 1/2.</text>
</comment>
<proteinExistence type="inferred from homology"/>
<dbReference type="CDD" id="cd09135">
    <property type="entry name" value="PLDc_PGS1_euk_1"/>
    <property type="match status" value="1"/>
</dbReference>
<keyword evidence="8 11" id="KW-0594">Phospholipid biosynthesis</keyword>
<dbReference type="PIRSF" id="PIRSF000850">
    <property type="entry name" value="Phospholipase_D_PSS"/>
    <property type="match status" value="1"/>
</dbReference>
<evidence type="ECO:0000256" key="1">
    <source>
        <dbReference type="ARBA" id="ARBA00003537"/>
    </source>
</evidence>
<dbReference type="EC" id="2.7.8.5" evidence="11"/>
<sequence length="515" mass="57340">MGASVASQRVPVPRPVLCMSTRRSCVRRQPDSGGDCTKSGSGDPCAGVETPECPLGQFSWFRQMGPSFSVPAQNVRVLSEPWEFYRTLKENIQKAKSRVVLASLYLGTGEMEHGLVMAMDQAVRNGASVHVLLDCVRASRGKKNSRTMLLPLLQTCGCDVDDRTSSTNVRISLFLTPGLRGAARLVRGRLREAVSLQHMKVYVTDNKVLISGANLSESYFVDRQDRYLLLSHNQLADFICEMLQALGGACLQLRPDGLLGPPPLTSHPLQGSKSDYCTTAQQLVESVLSEHTDHTASNISDTVVFPLVQMPMFGIRYDEEATLQLLSRADPRARLSMATGYFNPPEEYVNPLMGSVSSGRRDILVPSPPANGFWGAGGLASGVAGAYTYNTAKFARRLHKRYRATCTGHATRLWEYSREGWSFHGKGLWYYPPNEITPSLTFIGSPNFGLRSMHRDLEMQMALITSNPGLRERLRQEERRLYKFATEVTLDSVLHHTWRVPLWVRLVTPLIRSFL</sequence>
<dbReference type="GO" id="GO:0005524">
    <property type="term" value="F:ATP binding"/>
    <property type="evidence" value="ECO:0007669"/>
    <property type="project" value="UniProtKB-KW"/>
</dbReference>
<dbReference type="OMA" id="HKCLAQC"/>